<evidence type="ECO:0000259" key="6">
    <source>
        <dbReference type="PROSITE" id="PS51387"/>
    </source>
</evidence>
<evidence type="ECO:0000313" key="8">
    <source>
        <dbReference type="Proteomes" id="UP000791080"/>
    </source>
</evidence>
<sequence length="472" mass="49747">MTTSTSAITPVVATLRAEVAGPVLLPEDPGFATATVGFQTYGPHRPDVAVLATTTADVRAAVRVAADHDLPVAVLNSGHGVPPRYTGGLLVATRDLAGVRVDPGRRVAWIEAGAPWSAVIEAAGAHGLAPLSGSTPHVGAVGYTLGGGLGLLARRFGYAADHVREIELVTADGTTRSVTARTHPDLFWASRGGGGNFGVVTGMEVDLFPVPTLYGGGLFYDAPLVGEALRAWRDWTSAAPEEITTSVALVPFPDVDGVPDPLRGRHVLHVRIAATLDVATGDEVIAPLRAVGPRLLDAVGELPYTDSATICSDPTEPMGYQTTNLFLDGLPDQALSGVLDRVGPGAPSPQVLEIRHLGGALRRPPAEANCVSHRDAEYLLGLTRRTPPDATPEQAAALRAPHAEVRAALRPWSTGASYLNFLDGDGADTERVRSAYTPENYRRLADTKARWDPRNLFRHNRNVPPTAPTSPN</sequence>
<name>A0ABT1JFU0_ACTCY</name>
<keyword evidence="8" id="KW-1185">Reference proteome</keyword>
<dbReference type="Pfam" id="PF01565">
    <property type="entry name" value="FAD_binding_4"/>
    <property type="match status" value="1"/>
</dbReference>
<comment type="cofactor">
    <cofactor evidence="1">
        <name>FAD</name>
        <dbReference type="ChEBI" id="CHEBI:57692"/>
    </cofactor>
</comment>
<protein>
    <submittedName>
        <fullName evidence="7">FAD/FMN-containing dehydrogenase</fullName>
    </submittedName>
</protein>
<evidence type="ECO:0000256" key="1">
    <source>
        <dbReference type="ARBA" id="ARBA00001974"/>
    </source>
</evidence>
<proteinExistence type="inferred from homology"/>
<dbReference type="Gene3D" id="3.30.43.10">
    <property type="entry name" value="Uridine Diphospho-n-acetylenolpyruvylglucosamine Reductase, domain 2"/>
    <property type="match status" value="1"/>
</dbReference>
<keyword evidence="5" id="KW-0560">Oxidoreductase</keyword>
<dbReference type="Gene3D" id="3.30.465.10">
    <property type="match status" value="1"/>
</dbReference>
<comment type="similarity">
    <text evidence="2">Belongs to the oxygen-dependent FAD-linked oxidoreductase family.</text>
</comment>
<dbReference type="InterPro" id="IPR016167">
    <property type="entry name" value="FAD-bd_PCMH_sub1"/>
</dbReference>
<evidence type="ECO:0000256" key="2">
    <source>
        <dbReference type="ARBA" id="ARBA00005466"/>
    </source>
</evidence>
<dbReference type="InterPro" id="IPR016169">
    <property type="entry name" value="FAD-bd_PCMH_sub2"/>
</dbReference>
<dbReference type="RefSeq" id="WP_026420725.1">
    <property type="nucleotide sequence ID" value="NZ_AUBJ02000001.1"/>
</dbReference>
<accession>A0ABT1JFU0</accession>
<gene>
    <name evidence="7" type="ORF">G443_001629</name>
</gene>
<evidence type="ECO:0000256" key="3">
    <source>
        <dbReference type="ARBA" id="ARBA00022630"/>
    </source>
</evidence>
<dbReference type="SUPFAM" id="SSF56176">
    <property type="entry name" value="FAD-binding/transporter-associated domain-like"/>
    <property type="match status" value="1"/>
</dbReference>
<dbReference type="Pfam" id="PF08031">
    <property type="entry name" value="BBE"/>
    <property type="match status" value="1"/>
</dbReference>
<dbReference type="PANTHER" id="PTHR42973:SF39">
    <property type="entry name" value="FAD-BINDING PCMH-TYPE DOMAIN-CONTAINING PROTEIN"/>
    <property type="match status" value="1"/>
</dbReference>
<dbReference type="Proteomes" id="UP000791080">
    <property type="component" value="Unassembled WGS sequence"/>
</dbReference>
<dbReference type="EMBL" id="AUBJ02000001">
    <property type="protein sequence ID" value="MCP2331359.1"/>
    <property type="molecule type" value="Genomic_DNA"/>
</dbReference>
<feature type="domain" description="FAD-binding PCMH-type" evidence="6">
    <location>
        <begin position="41"/>
        <end position="210"/>
    </location>
</feature>
<comment type="caution">
    <text evidence="7">The sequence shown here is derived from an EMBL/GenBank/DDBJ whole genome shotgun (WGS) entry which is preliminary data.</text>
</comment>
<evidence type="ECO:0000313" key="7">
    <source>
        <dbReference type="EMBL" id="MCP2331359.1"/>
    </source>
</evidence>
<evidence type="ECO:0000256" key="4">
    <source>
        <dbReference type="ARBA" id="ARBA00022827"/>
    </source>
</evidence>
<dbReference type="InterPro" id="IPR012951">
    <property type="entry name" value="BBE"/>
</dbReference>
<keyword evidence="4" id="KW-0274">FAD</keyword>
<organism evidence="7 8">
    <name type="scientific">Actinoalloteichus caeruleus DSM 43889</name>
    <dbReference type="NCBI Taxonomy" id="1120930"/>
    <lineage>
        <taxon>Bacteria</taxon>
        <taxon>Bacillati</taxon>
        <taxon>Actinomycetota</taxon>
        <taxon>Actinomycetes</taxon>
        <taxon>Pseudonocardiales</taxon>
        <taxon>Pseudonocardiaceae</taxon>
        <taxon>Actinoalloteichus</taxon>
        <taxon>Actinoalloteichus cyanogriseus</taxon>
    </lineage>
</organism>
<dbReference type="PROSITE" id="PS51387">
    <property type="entry name" value="FAD_PCMH"/>
    <property type="match status" value="1"/>
</dbReference>
<reference evidence="7 8" key="1">
    <citation type="submission" date="2013-07" db="EMBL/GenBank/DDBJ databases">
        <authorList>
            <consortium name="DOE Joint Genome Institute"/>
            <person name="Reeve W."/>
            <person name="Huntemann M."/>
            <person name="Han J."/>
            <person name="Chen A."/>
            <person name="Kyrpides N."/>
            <person name="Mavromatis K."/>
            <person name="Markowitz V."/>
            <person name="Palaniappan K."/>
            <person name="Ivanova N."/>
            <person name="Schaumberg A."/>
            <person name="Pati A."/>
            <person name="Liolios K."/>
            <person name="Nordberg H.P."/>
            <person name="Cantor M.N."/>
            <person name="Hua S.X."/>
            <person name="Woyke T."/>
        </authorList>
    </citation>
    <scope>NUCLEOTIDE SEQUENCE [LARGE SCALE GENOMIC DNA]</scope>
    <source>
        <strain evidence="7 8">DSM 43889</strain>
    </source>
</reference>
<dbReference type="Gene3D" id="3.40.462.20">
    <property type="match status" value="1"/>
</dbReference>
<keyword evidence="3" id="KW-0285">Flavoprotein</keyword>
<dbReference type="InterPro" id="IPR036318">
    <property type="entry name" value="FAD-bd_PCMH-like_sf"/>
</dbReference>
<dbReference type="InterPro" id="IPR006094">
    <property type="entry name" value="Oxid_FAD_bind_N"/>
</dbReference>
<dbReference type="PANTHER" id="PTHR42973">
    <property type="entry name" value="BINDING OXIDOREDUCTASE, PUTATIVE (AFU_ORTHOLOGUE AFUA_1G17690)-RELATED"/>
    <property type="match status" value="1"/>
</dbReference>
<evidence type="ECO:0000256" key="5">
    <source>
        <dbReference type="ARBA" id="ARBA00023002"/>
    </source>
</evidence>
<dbReference type="InterPro" id="IPR016166">
    <property type="entry name" value="FAD-bd_PCMH"/>
</dbReference>
<dbReference type="InterPro" id="IPR050416">
    <property type="entry name" value="FAD-linked_Oxidoreductase"/>
</dbReference>
<reference evidence="7 8" key="2">
    <citation type="submission" date="2022-06" db="EMBL/GenBank/DDBJ databases">
        <title>Genomic Encyclopedia of Type Strains, Phase I: the one thousand microbial genomes (KMG-I) project.</title>
        <authorList>
            <person name="Kyrpides N."/>
        </authorList>
    </citation>
    <scope>NUCLEOTIDE SEQUENCE [LARGE SCALE GENOMIC DNA]</scope>
    <source>
        <strain evidence="7 8">DSM 43889</strain>
    </source>
</reference>